<dbReference type="OrthoDB" id="7289984at2759"/>
<dbReference type="InterPro" id="IPR036291">
    <property type="entry name" value="NAD(P)-bd_dom_sf"/>
</dbReference>
<accession>A0A3P7UC46</accession>
<dbReference type="SUPFAM" id="SSF51735">
    <property type="entry name" value="NAD(P)-binding Rossmann-fold domains"/>
    <property type="match status" value="1"/>
</dbReference>
<dbReference type="PANTHER" id="PTHR43544:SF35">
    <property type="entry name" value="C-FACTOR-RELATED"/>
    <property type="match status" value="1"/>
</dbReference>
<dbReference type="GO" id="GO:0016491">
    <property type="term" value="F:oxidoreductase activity"/>
    <property type="evidence" value="ECO:0007669"/>
    <property type="project" value="TreeGrafter"/>
</dbReference>
<organism evidence="1">
    <name type="scientific">Heligmosomoides polygyrus</name>
    <name type="common">Parasitic roundworm</name>
    <dbReference type="NCBI Taxonomy" id="6339"/>
    <lineage>
        <taxon>Eukaryota</taxon>
        <taxon>Metazoa</taxon>
        <taxon>Ecdysozoa</taxon>
        <taxon>Nematoda</taxon>
        <taxon>Chromadorea</taxon>
        <taxon>Rhabditida</taxon>
        <taxon>Rhabditina</taxon>
        <taxon>Rhabditomorpha</taxon>
        <taxon>Strongyloidea</taxon>
        <taxon>Heligmosomidae</taxon>
        <taxon>Heligmosomoides</taxon>
    </lineage>
</organism>
<dbReference type="InterPro" id="IPR051468">
    <property type="entry name" value="Fungal_SecMetab_SDRs"/>
</dbReference>
<sequence length="165" mass="17830">MNNAGILLKYTTNQQPNRADLIKIFNTNAASAVVVTQAFLPLLRIASEQENSDRFSVDRAAVLNISSYAASISTNTEGSGNYGTMAYRMSKCALNSLTKSMAIDLVPDHILVTCFCPGWVRTDMGGPTASISVEESAAALVSSFAKLNQEHNGGYFRNNLEPIPY</sequence>
<dbReference type="InterPro" id="IPR002347">
    <property type="entry name" value="SDR_fam"/>
</dbReference>
<dbReference type="PRINTS" id="PR00081">
    <property type="entry name" value="GDHRDH"/>
</dbReference>
<reference evidence="1" key="1">
    <citation type="submission" date="2018-11" db="EMBL/GenBank/DDBJ databases">
        <authorList>
            <consortium name="Pathogen Informatics"/>
        </authorList>
    </citation>
    <scope>NUCLEOTIDE SEQUENCE [LARGE SCALE GENOMIC DNA]</scope>
</reference>
<dbReference type="GO" id="GO:0005737">
    <property type="term" value="C:cytoplasm"/>
    <property type="evidence" value="ECO:0007669"/>
    <property type="project" value="TreeGrafter"/>
</dbReference>
<evidence type="ECO:0008006" key="2">
    <source>
        <dbReference type="Google" id="ProtNLM"/>
    </source>
</evidence>
<dbReference type="AlphaFoldDB" id="A0A3P7UC46"/>
<dbReference type="PANTHER" id="PTHR43544">
    <property type="entry name" value="SHORT-CHAIN DEHYDROGENASE/REDUCTASE"/>
    <property type="match status" value="1"/>
</dbReference>
<proteinExistence type="predicted"/>
<evidence type="ECO:0000313" key="1">
    <source>
        <dbReference type="EMBL" id="VDO19847.1"/>
    </source>
</evidence>
<gene>
    <name evidence="1" type="ORF">HPBE_LOCUS1465</name>
</gene>
<dbReference type="Gene3D" id="3.40.50.720">
    <property type="entry name" value="NAD(P)-binding Rossmann-like Domain"/>
    <property type="match status" value="1"/>
</dbReference>
<dbReference type="Pfam" id="PF00106">
    <property type="entry name" value="adh_short"/>
    <property type="match status" value="1"/>
</dbReference>
<dbReference type="EMBL" id="UZAH01001610">
    <property type="protein sequence ID" value="VDO19847.1"/>
    <property type="molecule type" value="Genomic_DNA"/>
</dbReference>
<name>A0A3P7UC46_HELPZ</name>
<protein>
    <recommendedName>
        <fullName evidence="2">C-factor</fullName>
    </recommendedName>
</protein>